<evidence type="ECO:0008006" key="2">
    <source>
        <dbReference type="Google" id="ProtNLM"/>
    </source>
</evidence>
<reference evidence="1" key="1">
    <citation type="submission" date="2019-02" db="EMBL/GenBank/DDBJ databases">
        <authorList>
            <person name="Gruber-Vodicka R. H."/>
            <person name="Seah K. B. B."/>
        </authorList>
    </citation>
    <scope>NUCLEOTIDE SEQUENCE</scope>
    <source>
        <strain evidence="1">BECK_BZ131</strain>
    </source>
</reference>
<organism evidence="1">
    <name type="scientific">Candidatus Kentrum sp. FW</name>
    <dbReference type="NCBI Taxonomy" id="2126338"/>
    <lineage>
        <taxon>Bacteria</taxon>
        <taxon>Pseudomonadati</taxon>
        <taxon>Pseudomonadota</taxon>
        <taxon>Gammaproteobacteria</taxon>
        <taxon>Candidatus Kentrum</taxon>
    </lineage>
</organism>
<accession>A0A450TRT8</accession>
<dbReference type="EMBL" id="CAADFE010000025">
    <property type="protein sequence ID" value="VFJ71023.1"/>
    <property type="molecule type" value="Genomic_DNA"/>
</dbReference>
<name>A0A450TRT8_9GAMM</name>
<evidence type="ECO:0000313" key="1">
    <source>
        <dbReference type="EMBL" id="VFJ71023.1"/>
    </source>
</evidence>
<dbReference type="InterPro" id="IPR019270">
    <property type="entry name" value="DUF2283"/>
</dbReference>
<protein>
    <recommendedName>
        <fullName evidence="2">DUF2283 domain-containing protein</fullName>
    </recommendedName>
</protein>
<dbReference type="AlphaFoldDB" id="A0A450TRT8"/>
<gene>
    <name evidence="1" type="ORF">BECKFW1821C_GA0114237_102551</name>
</gene>
<sequence length="98" mass="11607">MDRKLTFEYDREADILHIDKCFPYAEQESEEMADEVIARFNPDTREIENLEVLFFSTRLLRSEIMELPVTAELRLVGEHTGMNRESTLEYDRETAFAQ</sequence>
<dbReference type="Pfam" id="PF10049">
    <property type="entry name" value="DUF2283"/>
    <property type="match status" value="1"/>
</dbReference>
<proteinExistence type="predicted"/>